<reference evidence="2 3" key="1">
    <citation type="journal article" date="2024" name="Nat. Commun.">
        <title>Phylogenomics reveals the evolutionary origins of lichenization in chlorophyte algae.</title>
        <authorList>
            <person name="Puginier C."/>
            <person name="Libourel C."/>
            <person name="Otte J."/>
            <person name="Skaloud P."/>
            <person name="Haon M."/>
            <person name="Grisel S."/>
            <person name="Petersen M."/>
            <person name="Berrin J.G."/>
            <person name="Delaux P.M."/>
            <person name="Dal Grande F."/>
            <person name="Keller J."/>
        </authorList>
    </citation>
    <scope>NUCLEOTIDE SEQUENCE [LARGE SCALE GENOMIC DNA]</scope>
    <source>
        <strain evidence="2 3">SAG 2145</strain>
    </source>
</reference>
<name>A0AAW1QC47_9CHLO</name>
<evidence type="ECO:0000313" key="3">
    <source>
        <dbReference type="Proteomes" id="UP001438707"/>
    </source>
</evidence>
<gene>
    <name evidence="2" type="ORF">WJX74_000998</name>
</gene>
<keyword evidence="1" id="KW-0732">Signal</keyword>
<evidence type="ECO:0000256" key="1">
    <source>
        <dbReference type="SAM" id="SignalP"/>
    </source>
</evidence>
<dbReference type="Proteomes" id="UP001438707">
    <property type="component" value="Unassembled WGS sequence"/>
</dbReference>
<sequence>MSHSKLLILGLLFVLTRCAQATASRACGTLDLTSKHTQHCFPEDGSHHFVCCVDINSPTSSQSPHGNSNPLNDVIKAASKPSSYSWCTCSEEICTQQLEGRVAWNQNGAGWKGFLPPQ</sequence>
<evidence type="ECO:0000313" key="2">
    <source>
        <dbReference type="EMBL" id="KAK9818442.1"/>
    </source>
</evidence>
<feature type="signal peptide" evidence="1">
    <location>
        <begin position="1"/>
        <end position="21"/>
    </location>
</feature>
<organism evidence="2 3">
    <name type="scientific">Apatococcus lobatus</name>
    <dbReference type="NCBI Taxonomy" id="904363"/>
    <lineage>
        <taxon>Eukaryota</taxon>
        <taxon>Viridiplantae</taxon>
        <taxon>Chlorophyta</taxon>
        <taxon>core chlorophytes</taxon>
        <taxon>Trebouxiophyceae</taxon>
        <taxon>Chlorellales</taxon>
        <taxon>Chlorellaceae</taxon>
        <taxon>Apatococcus</taxon>
    </lineage>
</organism>
<accession>A0AAW1QC47</accession>
<dbReference type="EMBL" id="JALJOS010000062">
    <property type="protein sequence ID" value="KAK9818442.1"/>
    <property type="molecule type" value="Genomic_DNA"/>
</dbReference>
<protein>
    <submittedName>
        <fullName evidence="2">Uncharacterized protein</fullName>
    </submittedName>
</protein>
<keyword evidence="3" id="KW-1185">Reference proteome</keyword>
<feature type="chain" id="PRO_5043340409" evidence="1">
    <location>
        <begin position="22"/>
        <end position="118"/>
    </location>
</feature>
<proteinExistence type="predicted"/>
<dbReference type="AlphaFoldDB" id="A0AAW1QC47"/>
<comment type="caution">
    <text evidence="2">The sequence shown here is derived from an EMBL/GenBank/DDBJ whole genome shotgun (WGS) entry which is preliminary data.</text>
</comment>